<protein>
    <submittedName>
        <fullName evidence="2">Uncharacterized protein</fullName>
    </submittedName>
</protein>
<dbReference type="AlphaFoldDB" id="E9GTU1"/>
<organism evidence="2 3">
    <name type="scientific">Daphnia pulex</name>
    <name type="common">Water flea</name>
    <dbReference type="NCBI Taxonomy" id="6669"/>
    <lineage>
        <taxon>Eukaryota</taxon>
        <taxon>Metazoa</taxon>
        <taxon>Ecdysozoa</taxon>
        <taxon>Arthropoda</taxon>
        <taxon>Crustacea</taxon>
        <taxon>Branchiopoda</taxon>
        <taxon>Diplostraca</taxon>
        <taxon>Cladocera</taxon>
        <taxon>Anomopoda</taxon>
        <taxon>Daphniidae</taxon>
        <taxon>Daphnia</taxon>
    </lineage>
</organism>
<dbReference type="EMBL" id="GL732564">
    <property type="protein sequence ID" value="EFX77147.1"/>
    <property type="molecule type" value="Genomic_DNA"/>
</dbReference>
<reference evidence="2 3" key="1">
    <citation type="journal article" date="2011" name="Science">
        <title>The ecoresponsive genome of Daphnia pulex.</title>
        <authorList>
            <person name="Colbourne J.K."/>
            <person name="Pfrender M.E."/>
            <person name="Gilbert D."/>
            <person name="Thomas W.K."/>
            <person name="Tucker A."/>
            <person name="Oakley T.H."/>
            <person name="Tokishita S."/>
            <person name="Aerts A."/>
            <person name="Arnold G.J."/>
            <person name="Basu M.K."/>
            <person name="Bauer D.J."/>
            <person name="Caceres C.E."/>
            <person name="Carmel L."/>
            <person name="Casola C."/>
            <person name="Choi J.H."/>
            <person name="Detter J.C."/>
            <person name="Dong Q."/>
            <person name="Dusheyko S."/>
            <person name="Eads B.D."/>
            <person name="Frohlich T."/>
            <person name="Geiler-Samerotte K.A."/>
            <person name="Gerlach D."/>
            <person name="Hatcher P."/>
            <person name="Jogdeo S."/>
            <person name="Krijgsveld J."/>
            <person name="Kriventseva E.V."/>
            <person name="Kultz D."/>
            <person name="Laforsch C."/>
            <person name="Lindquist E."/>
            <person name="Lopez J."/>
            <person name="Manak J.R."/>
            <person name="Muller J."/>
            <person name="Pangilinan J."/>
            <person name="Patwardhan R.P."/>
            <person name="Pitluck S."/>
            <person name="Pritham E.J."/>
            <person name="Rechtsteiner A."/>
            <person name="Rho M."/>
            <person name="Rogozin I.B."/>
            <person name="Sakarya O."/>
            <person name="Salamov A."/>
            <person name="Schaack S."/>
            <person name="Shapiro H."/>
            <person name="Shiga Y."/>
            <person name="Skalitzky C."/>
            <person name="Smith Z."/>
            <person name="Souvorov A."/>
            <person name="Sung W."/>
            <person name="Tang Z."/>
            <person name="Tsuchiya D."/>
            <person name="Tu H."/>
            <person name="Vos H."/>
            <person name="Wang M."/>
            <person name="Wolf Y.I."/>
            <person name="Yamagata H."/>
            <person name="Yamada T."/>
            <person name="Ye Y."/>
            <person name="Shaw J.R."/>
            <person name="Andrews J."/>
            <person name="Crease T.J."/>
            <person name="Tang H."/>
            <person name="Lucas S.M."/>
            <person name="Robertson H.M."/>
            <person name="Bork P."/>
            <person name="Koonin E.V."/>
            <person name="Zdobnov E.M."/>
            <person name="Grigoriev I.V."/>
            <person name="Lynch M."/>
            <person name="Boore J.L."/>
        </authorList>
    </citation>
    <scope>NUCLEOTIDE SEQUENCE [LARGE SCALE GENOMIC DNA]</scope>
</reference>
<dbReference type="Proteomes" id="UP000000305">
    <property type="component" value="Unassembled WGS sequence"/>
</dbReference>
<evidence type="ECO:0000313" key="3">
    <source>
        <dbReference type="Proteomes" id="UP000000305"/>
    </source>
</evidence>
<feature type="region of interest" description="Disordered" evidence="1">
    <location>
        <begin position="172"/>
        <end position="206"/>
    </location>
</feature>
<sequence length="231" mass="25726">MATTMTDTFIRHLIIVLVISSVMILQNSRVNSFPLPDAPFESSNVTPLLSTDAAQKREDDGLVLLVKDQSSAAIAQQPVPPAQPSESPSKQVRILQPVDTVLENEIWQYRYPPFDNLFAPKEKGKSEEADDNEAAFSGRSTRLSTDALPSYVIGILDPAELVDGLFQQRPFPFGSNRNNQPNFNKRNSVSNSESDDQFTRAGKSVSEQQRKIFGVPSIVLDSDDDRWVWQS</sequence>
<evidence type="ECO:0000313" key="2">
    <source>
        <dbReference type="EMBL" id="EFX77147.1"/>
    </source>
</evidence>
<gene>
    <name evidence="2" type="ORF">DAPPUDRAFT_225818</name>
</gene>
<accession>E9GTU1</accession>
<proteinExistence type="predicted"/>
<name>E9GTU1_DAPPU</name>
<feature type="region of interest" description="Disordered" evidence="1">
    <location>
        <begin position="120"/>
        <end position="140"/>
    </location>
</feature>
<dbReference type="KEGG" id="dpx:DAPPUDRAFT_225818"/>
<dbReference type="OrthoDB" id="6352161at2759"/>
<evidence type="ECO:0000256" key="1">
    <source>
        <dbReference type="SAM" id="MobiDB-lite"/>
    </source>
</evidence>
<dbReference type="InParanoid" id="E9GTU1"/>
<keyword evidence="3" id="KW-1185">Reference proteome</keyword>
<feature type="compositionally biased region" description="Low complexity" evidence="1">
    <location>
        <begin position="176"/>
        <end position="187"/>
    </location>
</feature>
<dbReference type="HOGENOM" id="CLU_1200901_0_0_1"/>